<comment type="caution">
    <text evidence="1">The sequence shown here is derived from an EMBL/GenBank/DDBJ whole genome shotgun (WGS) entry which is preliminary data.</text>
</comment>
<dbReference type="AlphaFoldDB" id="A0AAV7XUF6"/>
<dbReference type="EMBL" id="JAPTSV010000002">
    <property type="protein sequence ID" value="KAJ1530214.1"/>
    <property type="molecule type" value="Genomic_DNA"/>
</dbReference>
<reference evidence="1" key="1">
    <citation type="submission" date="2022-12" db="EMBL/GenBank/DDBJ databases">
        <title>Chromosome-level genome assembly of the bean flower thrips Megalurothrips usitatus.</title>
        <authorList>
            <person name="Ma L."/>
            <person name="Liu Q."/>
            <person name="Li H."/>
            <person name="Cai W."/>
        </authorList>
    </citation>
    <scope>NUCLEOTIDE SEQUENCE</scope>
    <source>
        <strain evidence="1">Cailab_2022a</strain>
    </source>
</reference>
<evidence type="ECO:0000313" key="2">
    <source>
        <dbReference type="Proteomes" id="UP001075354"/>
    </source>
</evidence>
<keyword evidence="2" id="KW-1185">Reference proteome</keyword>
<proteinExistence type="predicted"/>
<dbReference type="Proteomes" id="UP001075354">
    <property type="component" value="Chromosome 2"/>
</dbReference>
<gene>
    <name evidence="1" type="ORF">ONE63_005141</name>
</gene>
<organism evidence="1 2">
    <name type="scientific">Megalurothrips usitatus</name>
    <name type="common">bean blossom thrips</name>
    <dbReference type="NCBI Taxonomy" id="439358"/>
    <lineage>
        <taxon>Eukaryota</taxon>
        <taxon>Metazoa</taxon>
        <taxon>Ecdysozoa</taxon>
        <taxon>Arthropoda</taxon>
        <taxon>Hexapoda</taxon>
        <taxon>Insecta</taxon>
        <taxon>Pterygota</taxon>
        <taxon>Neoptera</taxon>
        <taxon>Paraneoptera</taxon>
        <taxon>Thysanoptera</taxon>
        <taxon>Terebrantia</taxon>
        <taxon>Thripoidea</taxon>
        <taxon>Thripidae</taxon>
        <taxon>Megalurothrips</taxon>
    </lineage>
</organism>
<sequence length="117" mass="12702">MAATQYNIVYFVLETGITGKARCTEADQTEYDSSQGFVHREGGYECGDLVWVTTGEEEPHMTVVLGCGVTEDTAKDSAREYVRRVAKIHGVEGASQKVAGLFGHDCSHVSVNSQVDI</sequence>
<protein>
    <submittedName>
        <fullName evidence="1">Uncharacterized protein</fullName>
    </submittedName>
</protein>
<evidence type="ECO:0000313" key="1">
    <source>
        <dbReference type="EMBL" id="KAJ1530214.1"/>
    </source>
</evidence>
<name>A0AAV7XUF6_9NEOP</name>
<accession>A0AAV7XUF6</accession>